<evidence type="ECO:0000313" key="3">
    <source>
        <dbReference type="Proteomes" id="UP000006898"/>
    </source>
</evidence>
<evidence type="ECO:0000256" key="1">
    <source>
        <dbReference type="SAM" id="MobiDB-lite"/>
    </source>
</evidence>
<accession>D5MMQ7</accession>
<dbReference type="HOGENOM" id="CLU_2750250_0_0_0"/>
<organism evidence="2 3">
    <name type="scientific">Methylomirabilis oxygeniifera</name>
    <dbReference type="NCBI Taxonomy" id="671143"/>
    <lineage>
        <taxon>Bacteria</taxon>
        <taxon>Candidatus Methylomirabilota</taxon>
        <taxon>Candidatus Methylomirabilia</taxon>
        <taxon>Candidatus Methylomirabilales</taxon>
        <taxon>Candidatus Methylomirabilaceae</taxon>
        <taxon>Candidatus Methylomirabilis</taxon>
    </lineage>
</organism>
<gene>
    <name evidence="2" type="ORF">DAMO_3106</name>
</gene>
<dbReference type="Proteomes" id="UP000006898">
    <property type="component" value="Chromosome"/>
</dbReference>
<feature type="compositionally biased region" description="Polar residues" evidence="1">
    <location>
        <begin position="1"/>
        <end position="13"/>
    </location>
</feature>
<evidence type="ECO:0000313" key="2">
    <source>
        <dbReference type="EMBL" id="CBE70179.1"/>
    </source>
</evidence>
<reference evidence="2 3" key="1">
    <citation type="journal article" date="2010" name="Nature">
        <title>Nitrite-driven anaerobic methane oxidation by oxygenic bacteria.</title>
        <authorList>
            <person name="Ettwig K.F."/>
            <person name="Butler M.K."/>
            <person name="Le Paslier D."/>
            <person name="Pelletier E."/>
            <person name="Mangenot S."/>
            <person name="Kuypers M.M.M."/>
            <person name="Schreiber F."/>
            <person name="Dutilh B.E."/>
            <person name="Zedelius J."/>
            <person name="de Beer D."/>
            <person name="Gloerich J."/>
            <person name="Wessels H.J.C.T."/>
            <person name="van Allen T."/>
            <person name="Luesken F."/>
            <person name="Wu M."/>
            <person name="van de Pas-Schoonen K.T."/>
            <person name="Op den Camp H.J.M."/>
            <person name="Janssen-Megens E.M."/>
            <person name="Francoijs K-J."/>
            <person name="Stunnenberg H."/>
            <person name="Weissenbach J."/>
            <person name="Jetten M.S.M."/>
            <person name="Strous M."/>
        </authorList>
    </citation>
    <scope>NUCLEOTIDE SEQUENCE [LARGE SCALE GENOMIC DNA]</scope>
</reference>
<protein>
    <submittedName>
        <fullName evidence="2">Uncharacterized protein</fullName>
    </submittedName>
</protein>
<dbReference type="AlphaFoldDB" id="D5MMQ7"/>
<dbReference type="KEGG" id="mox:DAMO_3106"/>
<sequence>MKSTLPDSPSGPSRRSVYPVQSAHSFPLTPLQAECYKPDTRFYASLLPADKQDVGMARGGNPVLEGPVTT</sequence>
<feature type="region of interest" description="Disordered" evidence="1">
    <location>
        <begin position="1"/>
        <end position="23"/>
    </location>
</feature>
<name>D5MMQ7_METO1</name>
<dbReference type="EMBL" id="FP565575">
    <property type="protein sequence ID" value="CBE70179.1"/>
    <property type="molecule type" value="Genomic_DNA"/>
</dbReference>
<dbReference type="STRING" id="671143.DAMO_3106"/>
<proteinExistence type="predicted"/>